<feature type="signal peptide" evidence="1">
    <location>
        <begin position="1"/>
        <end position="18"/>
    </location>
</feature>
<comment type="caution">
    <text evidence="2">The sequence shown here is derived from an EMBL/GenBank/DDBJ whole genome shotgun (WGS) entry which is preliminary data.</text>
</comment>
<evidence type="ECO:0000313" key="3">
    <source>
        <dbReference type="Proteomes" id="UP000033202"/>
    </source>
</evidence>
<protein>
    <recommendedName>
        <fullName evidence="4">DUF1579 domain-containing protein</fullName>
    </recommendedName>
</protein>
<dbReference type="EMBL" id="BBWU01000029">
    <property type="protein sequence ID" value="GAO39357.1"/>
    <property type="molecule type" value="Genomic_DNA"/>
</dbReference>
<dbReference type="Pfam" id="PF07617">
    <property type="entry name" value="DUF1579"/>
    <property type="match status" value="1"/>
</dbReference>
<dbReference type="Proteomes" id="UP000033202">
    <property type="component" value="Unassembled WGS sequence"/>
</dbReference>
<evidence type="ECO:0000256" key="1">
    <source>
        <dbReference type="SAM" id="SignalP"/>
    </source>
</evidence>
<dbReference type="RefSeq" id="WP_046348179.1">
    <property type="nucleotide sequence ID" value="NZ_BBWU01000029.1"/>
</dbReference>
<keyword evidence="3" id="KW-1185">Reference proteome</keyword>
<dbReference type="InterPro" id="IPR011473">
    <property type="entry name" value="DUF1579"/>
</dbReference>
<reference evidence="2 3" key="1">
    <citation type="submission" date="2015-04" db="EMBL/GenBank/DDBJ databases">
        <title>Whole genome shotgun sequence of Sphingomonas changbaiensis NBRC 104936.</title>
        <authorList>
            <person name="Katano-Makiyama Y."/>
            <person name="Hosoyama A."/>
            <person name="Hashimoto M."/>
            <person name="Noguchi M."/>
            <person name="Tsuchikane K."/>
            <person name="Ohji S."/>
            <person name="Yamazoe A."/>
            <person name="Ichikawa N."/>
            <person name="Kimura A."/>
            <person name="Fujita N."/>
        </authorList>
    </citation>
    <scope>NUCLEOTIDE SEQUENCE [LARGE SCALE GENOMIC DNA]</scope>
    <source>
        <strain evidence="2 3">NBRC 104936</strain>
    </source>
</reference>
<keyword evidence="1" id="KW-0732">Signal</keyword>
<evidence type="ECO:0000313" key="2">
    <source>
        <dbReference type="EMBL" id="GAO39357.1"/>
    </source>
</evidence>
<name>A0A0E9MNJ3_9SPHN</name>
<sequence>MKSLLAAALAAIAMPAAAVTPAELDIVAREQGVWDAAITFPSQEPGKPDQHAKGVQENELRSGGMWMLNRFAVEGTPYQGTGVWGFDRVTGRYKGIWVDNNDQQIRFDDGRWDPETNTLTWTADVAQADGRHMRMLATEEFKGDKRVFRSVALTRKGEVPLVTIEFTRRAGG</sequence>
<evidence type="ECO:0008006" key="4">
    <source>
        <dbReference type="Google" id="ProtNLM"/>
    </source>
</evidence>
<gene>
    <name evidence="2" type="ORF">SCH01S_29_00450</name>
</gene>
<dbReference type="OrthoDB" id="7595164at2"/>
<dbReference type="STRING" id="1219043.SCH01S_29_00450"/>
<accession>A0A0E9MNJ3</accession>
<proteinExistence type="predicted"/>
<organism evidence="2 3">
    <name type="scientific">Sphingomonas changbaiensis NBRC 104936</name>
    <dbReference type="NCBI Taxonomy" id="1219043"/>
    <lineage>
        <taxon>Bacteria</taxon>
        <taxon>Pseudomonadati</taxon>
        <taxon>Pseudomonadota</taxon>
        <taxon>Alphaproteobacteria</taxon>
        <taxon>Sphingomonadales</taxon>
        <taxon>Sphingomonadaceae</taxon>
        <taxon>Sphingomonas</taxon>
    </lineage>
</organism>
<dbReference type="AlphaFoldDB" id="A0A0E9MNJ3"/>
<feature type="chain" id="PRO_5002429480" description="DUF1579 domain-containing protein" evidence="1">
    <location>
        <begin position="19"/>
        <end position="172"/>
    </location>
</feature>